<organism evidence="4 5">
    <name type="scientific">Clostridium perfringens</name>
    <dbReference type="NCBI Taxonomy" id="1502"/>
    <lineage>
        <taxon>Bacteria</taxon>
        <taxon>Bacillati</taxon>
        <taxon>Bacillota</taxon>
        <taxon>Clostridia</taxon>
        <taxon>Eubacteriales</taxon>
        <taxon>Clostridiaceae</taxon>
        <taxon>Clostridium</taxon>
    </lineage>
</organism>
<protein>
    <submittedName>
        <fullName evidence="4">Stage II sporulation protein E</fullName>
    </submittedName>
</protein>
<feature type="transmembrane region" description="Helical" evidence="2">
    <location>
        <begin position="278"/>
        <end position="310"/>
    </location>
</feature>
<dbReference type="InterPro" id="IPR014221">
    <property type="entry name" value="SpoII_E"/>
</dbReference>
<feature type="transmembrane region" description="Helical" evidence="2">
    <location>
        <begin position="97"/>
        <end position="115"/>
    </location>
</feature>
<dbReference type="SUPFAM" id="SSF81606">
    <property type="entry name" value="PP2C-like"/>
    <property type="match status" value="1"/>
</dbReference>
<dbReference type="SMART" id="SM00331">
    <property type="entry name" value="PP2C_SIG"/>
    <property type="match status" value="1"/>
</dbReference>
<feature type="transmembrane region" description="Helical" evidence="2">
    <location>
        <begin position="238"/>
        <end position="266"/>
    </location>
</feature>
<sequence>MQYGVKIDNYKRVKDSENVKNNMKIEASNIGLIMAMVAGVLISRVYLDMTFGVVQVLAPFGLAYLIAITNYERKYILSSSLGVIVGYITLFNKVSNFSAYIIISTIVTIISMSKLNKKARNIASFIIVFSGLFVYGVLVGSSDIILHLIGAISVTALVFPIYYVVSYTLKCIEEINTQHFFSIDEIVSIELFICLLIVGVGTLSINDISFRNIAAILFIVALAFISDTNMGAGAGITMGIILGFATGNLMESIAIYGACGLVAGIFRESGKLFTALSFNIIFVIVTLYSGVFNNISFIEALVGTGIFLLIPKKIYNKISLEINKDKKVGHFSEVRFAEIKDELTERLKDFTEVLSIMGKSLNNLVCNDKLAIKNKGNALVENLSDRTCSDCDMRYMCWKRELHQTYNAFSDLIRNYENNSGTFPHELEKKCIKKYALVKNLEDIMNIYMVNETLKSRLGEGRKILSNHINNMSVTISEIVDEFGNELHLCTDVEKSIKKALLKYGVNFGSLICYNDKNGRIKIKMQMENCMGSQACIKTVLPIINETIGKNMSIGSEGCNINSKNNMCEFVIEEAPKYHINSHVAVATKEGEKFTGDSYSYGRTKDGNYITVISDGMGSGPEAGLESKVSVEIIEKFMEVGFDEKIAIDAVNAIMSIKFSEDEKFSTLDMNKIDLYTGNAKFMKVGAIESFIKRGNKVEVINSNTLPFGVLEEPDVDTVEKQVGNGDVIVSISDGILDVKNDGSFDTTWLIEFLKNTKYRQPKDLSIAILEKAKELSGGKAKDDMTVVVSKVFGIN</sequence>
<evidence type="ECO:0000313" key="5">
    <source>
        <dbReference type="Proteomes" id="UP000070646"/>
    </source>
</evidence>
<dbReference type="PATRIC" id="fig|1502.174.peg.1924"/>
<feature type="domain" description="PPM-type phosphatase" evidence="3">
    <location>
        <begin position="579"/>
        <end position="792"/>
    </location>
</feature>
<dbReference type="PANTHER" id="PTHR43156:SF2">
    <property type="entry name" value="STAGE II SPORULATION PROTEIN E"/>
    <property type="match status" value="1"/>
</dbReference>
<evidence type="ECO:0000313" key="4">
    <source>
        <dbReference type="EMBL" id="KXA11104.1"/>
    </source>
</evidence>
<feature type="transmembrane region" description="Helical" evidence="2">
    <location>
        <begin position="122"/>
        <end position="138"/>
    </location>
</feature>
<dbReference type="AlphaFoldDB" id="A0A133N495"/>
<evidence type="ECO:0000259" key="3">
    <source>
        <dbReference type="SMART" id="SM00331"/>
    </source>
</evidence>
<dbReference type="InterPro" id="IPR001932">
    <property type="entry name" value="PPM-type_phosphatase-like_dom"/>
</dbReference>
<evidence type="ECO:0000256" key="1">
    <source>
        <dbReference type="ARBA" id="ARBA00022801"/>
    </source>
</evidence>
<accession>A0A133N495</accession>
<dbReference type="InterPro" id="IPR036457">
    <property type="entry name" value="PPM-type-like_dom_sf"/>
</dbReference>
<dbReference type="EMBL" id="LRPU01000090">
    <property type="protein sequence ID" value="KXA11104.1"/>
    <property type="molecule type" value="Genomic_DNA"/>
</dbReference>
<dbReference type="Pfam" id="PF07228">
    <property type="entry name" value="SpoIIE"/>
    <property type="match status" value="1"/>
</dbReference>
<dbReference type="PANTHER" id="PTHR43156">
    <property type="entry name" value="STAGE II SPORULATION PROTEIN E-RELATED"/>
    <property type="match status" value="1"/>
</dbReference>
<reference evidence="4 5" key="1">
    <citation type="submission" date="2016-01" db="EMBL/GenBank/DDBJ databases">
        <authorList>
            <person name="Oliw E.H."/>
        </authorList>
    </citation>
    <scope>NUCLEOTIDE SEQUENCE [LARGE SCALE GENOMIC DNA]</scope>
    <source>
        <strain evidence="4 5">MJR7757A</strain>
    </source>
</reference>
<dbReference type="RefSeq" id="WP_060795994.1">
    <property type="nucleotide sequence ID" value="NZ_KQ956230.1"/>
</dbReference>
<keyword evidence="2" id="KW-1133">Transmembrane helix</keyword>
<name>A0A133N495_CLOPF</name>
<dbReference type="Gene3D" id="3.60.40.10">
    <property type="entry name" value="PPM-type phosphatase domain"/>
    <property type="match status" value="1"/>
</dbReference>
<keyword evidence="2" id="KW-0472">Membrane</keyword>
<proteinExistence type="predicted"/>
<gene>
    <name evidence="4" type="ORF">HMPREF3222_01910</name>
</gene>
<dbReference type="InterPro" id="IPR045768">
    <property type="entry name" value="SpoIIE_N"/>
</dbReference>
<dbReference type="GO" id="GO:0004722">
    <property type="term" value="F:protein serine/threonine phosphatase activity"/>
    <property type="evidence" value="ECO:0007669"/>
    <property type="project" value="InterPro"/>
</dbReference>
<feature type="transmembrane region" description="Helical" evidence="2">
    <location>
        <begin position="52"/>
        <end position="68"/>
    </location>
</feature>
<dbReference type="NCBIfam" id="TIGR02865">
    <property type="entry name" value="spore_II_E"/>
    <property type="match status" value="1"/>
</dbReference>
<dbReference type="Proteomes" id="UP000070646">
    <property type="component" value="Unassembled WGS sequence"/>
</dbReference>
<feature type="transmembrane region" description="Helical" evidence="2">
    <location>
        <begin position="209"/>
        <end position="226"/>
    </location>
</feature>
<keyword evidence="1" id="KW-0378">Hydrolase</keyword>
<feature type="transmembrane region" description="Helical" evidence="2">
    <location>
        <begin position="144"/>
        <end position="165"/>
    </location>
</feature>
<comment type="caution">
    <text evidence="4">The sequence shown here is derived from an EMBL/GenBank/DDBJ whole genome shotgun (WGS) entry which is preliminary data.</text>
</comment>
<dbReference type="Pfam" id="PF19732">
    <property type="entry name" value="SpoIIE_N"/>
    <property type="match status" value="1"/>
</dbReference>
<dbReference type="InterPro" id="IPR052016">
    <property type="entry name" value="Bact_Sigma-Reg"/>
</dbReference>
<evidence type="ECO:0000256" key="2">
    <source>
        <dbReference type="SAM" id="Phobius"/>
    </source>
</evidence>
<feature type="transmembrane region" description="Helical" evidence="2">
    <location>
        <begin position="27"/>
        <end position="46"/>
    </location>
</feature>
<feature type="transmembrane region" description="Helical" evidence="2">
    <location>
        <begin position="186"/>
        <end position="203"/>
    </location>
</feature>
<keyword evidence="2" id="KW-0812">Transmembrane</keyword>